<name>A0AAV3AWD1_PYXAD</name>
<dbReference type="PROSITE" id="PS50157">
    <property type="entry name" value="ZINC_FINGER_C2H2_2"/>
    <property type="match status" value="1"/>
</dbReference>
<evidence type="ECO:0000259" key="4">
    <source>
        <dbReference type="PROSITE" id="PS51414"/>
    </source>
</evidence>
<reference evidence="5" key="1">
    <citation type="thesis" date="2020" institute="ProQuest LLC" country="789 East Eisenhower Parkway, Ann Arbor, MI, USA">
        <title>Comparative Genomics and Chromosome Evolution.</title>
        <authorList>
            <person name="Mudd A.B."/>
        </authorList>
    </citation>
    <scope>NUCLEOTIDE SEQUENCE</scope>
    <source>
        <strain evidence="5">1538</strain>
        <tissue evidence="5">Blood</tissue>
    </source>
</reference>
<dbReference type="PANTHER" id="PTHR46386:SF1">
    <property type="entry name" value="NUCLEAR BODY PROTEIN SP140-LIKE PROTEIN"/>
    <property type="match status" value="1"/>
</dbReference>
<dbReference type="EMBL" id="DYDO01000003">
    <property type="protein sequence ID" value="DBA29345.1"/>
    <property type="molecule type" value="Genomic_DNA"/>
</dbReference>
<evidence type="ECO:0008006" key="7">
    <source>
        <dbReference type="Google" id="ProtNLM"/>
    </source>
</evidence>
<feature type="region of interest" description="Disordered" evidence="2">
    <location>
        <begin position="303"/>
        <end position="353"/>
    </location>
</feature>
<dbReference type="InterPro" id="IPR004865">
    <property type="entry name" value="HSR_dom"/>
</dbReference>
<comment type="caution">
    <text evidence="5">The sequence shown here is derived from an EMBL/GenBank/DDBJ whole genome shotgun (WGS) entry which is preliminary data.</text>
</comment>
<keyword evidence="1" id="KW-0862">Zinc</keyword>
<dbReference type="GO" id="GO:0000981">
    <property type="term" value="F:DNA-binding transcription factor activity, RNA polymerase II-specific"/>
    <property type="evidence" value="ECO:0007669"/>
    <property type="project" value="TreeGrafter"/>
</dbReference>
<dbReference type="AlphaFoldDB" id="A0AAV3AWD1"/>
<evidence type="ECO:0000313" key="6">
    <source>
        <dbReference type="Proteomes" id="UP001181693"/>
    </source>
</evidence>
<feature type="domain" description="HSR" evidence="4">
    <location>
        <begin position="59"/>
        <end position="174"/>
    </location>
</feature>
<proteinExistence type="predicted"/>
<protein>
    <recommendedName>
        <fullName evidence="7">C2H2-type domain-containing protein</fullName>
    </recommendedName>
</protein>
<dbReference type="PANTHER" id="PTHR46386">
    <property type="entry name" value="NUCLEAR BODY PROTEIN SP140"/>
    <property type="match status" value="1"/>
</dbReference>
<dbReference type="PROSITE" id="PS00028">
    <property type="entry name" value="ZINC_FINGER_C2H2_1"/>
    <property type="match status" value="1"/>
</dbReference>
<keyword evidence="1" id="KW-0479">Metal-binding</keyword>
<dbReference type="GO" id="GO:0008270">
    <property type="term" value="F:zinc ion binding"/>
    <property type="evidence" value="ECO:0007669"/>
    <property type="project" value="UniProtKB-KW"/>
</dbReference>
<keyword evidence="6" id="KW-1185">Reference proteome</keyword>
<evidence type="ECO:0000256" key="2">
    <source>
        <dbReference type="SAM" id="MobiDB-lite"/>
    </source>
</evidence>
<accession>A0AAV3AWD1</accession>
<evidence type="ECO:0000259" key="3">
    <source>
        <dbReference type="PROSITE" id="PS50157"/>
    </source>
</evidence>
<keyword evidence="1" id="KW-0863">Zinc-finger</keyword>
<dbReference type="Proteomes" id="UP001181693">
    <property type="component" value="Unassembled WGS sequence"/>
</dbReference>
<dbReference type="PROSITE" id="PS51414">
    <property type="entry name" value="HSR"/>
    <property type="match status" value="1"/>
</dbReference>
<feature type="domain" description="C2H2-type" evidence="3">
    <location>
        <begin position="363"/>
        <end position="392"/>
    </location>
</feature>
<feature type="compositionally biased region" description="Polar residues" evidence="2">
    <location>
        <begin position="315"/>
        <end position="332"/>
    </location>
</feature>
<gene>
    <name evidence="5" type="ORF">GDO54_009576</name>
</gene>
<evidence type="ECO:0000313" key="5">
    <source>
        <dbReference type="EMBL" id="DBA29345.1"/>
    </source>
</evidence>
<dbReference type="InterPro" id="IPR043563">
    <property type="entry name" value="Sp110/Sp140/Sp140L-like"/>
</dbReference>
<evidence type="ECO:0000256" key="1">
    <source>
        <dbReference type="PROSITE-ProRule" id="PRU00042"/>
    </source>
</evidence>
<dbReference type="GO" id="GO:0005634">
    <property type="term" value="C:nucleus"/>
    <property type="evidence" value="ECO:0007669"/>
    <property type="project" value="InterPro"/>
</dbReference>
<organism evidence="5 6">
    <name type="scientific">Pyxicephalus adspersus</name>
    <name type="common">African bullfrog</name>
    <dbReference type="NCBI Taxonomy" id="30357"/>
    <lineage>
        <taxon>Eukaryota</taxon>
        <taxon>Metazoa</taxon>
        <taxon>Chordata</taxon>
        <taxon>Craniata</taxon>
        <taxon>Vertebrata</taxon>
        <taxon>Euteleostomi</taxon>
        <taxon>Amphibia</taxon>
        <taxon>Batrachia</taxon>
        <taxon>Anura</taxon>
        <taxon>Neobatrachia</taxon>
        <taxon>Ranoidea</taxon>
        <taxon>Pyxicephalidae</taxon>
        <taxon>Pyxicephalinae</taxon>
        <taxon>Pyxicephalus</taxon>
    </lineage>
</organism>
<dbReference type="InterPro" id="IPR013087">
    <property type="entry name" value="Znf_C2H2_type"/>
</dbReference>
<sequence>MLCEEESLELQADMMSVHRCVYECLCCLEEKSFPLQPFFEHLFQKPFLKKYPDLKPIFKEYREGKYRNRAQVTADIDKDRIIFAQDKVKISLAITDLFPFVHGLQDLTILSEMESLKLQANIRPVSRVIYECLSLIENKDMKLSIVFEYIFQECYLKLYPGLKEILQEPCEEQAELFTGWKYHPEYMQNFFQSSKTAICQAINERFPFLYGLHDMGLLSRLQLLKLQADKRPTKDVLYKALCLIEQKKNVEAFCAYVFCEFYINLFPDLKVILQGLNEALMLNPCPTPAGPLETPAHITKSMSKNRNGKPGMKQQGATNYTKPLSQKVSPASKTAFYRPSSGHPEKRPLTAGPAETQMKLKIYRCDYSGCKNVFSDVSKFQIHRNKHTSTAKVSI</sequence>
<dbReference type="Pfam" id="PF03172">
    <property type="entry name" value="HSR"/>
    <property type="match status" value="3"/>
</dbReference>